<reference evidence="3 4" key="1">
    <citation type="submission" date="2018-11" db="EMBL/GenBank/DDBJ databases">
        <title>Rhodococcus spongicola sp. nov. and Rhodococcus xishaensis sp. nov. from marine sponges.</title>
        <authorList>
            <person name="Li L."/>
            <person name="Lin H.W."/>
        </authorList>
    </citation>
    <scope>NUCLEOTIDE SEQUENCE [LARGE SCALE GENOMIC DNA]</scope>
    <source>
        <strain evidence="3 4">CCTCC AB2014297</strain>
    </source>
</reference>
<dbReference type="GO" id="GO:0016491">
    <property type="term" value="F:oxidoreductase activity"/>
    <property type="evidence" value="ECO:0007669"/>
    <property type="project" value="UniProtKB-KW"/>
</dbReference>
<evidence type="ECO:0000256" key="1">
    <source>
        <dbReference type="RuleBase" id="RU003682"/>
    </source>
</evidence>
<proteinExistence type="inferred from homology"/>
<accession>A0A3S3AVJ3</accession>
<keyword evidence="1" id="KW-0560">Oxidoreductase</keyword>
<dbReference type="SUPFAM" id="SSF51197">
    <property type="entry name" value="Clavaminate synthase-like"/>
    <property type="match status" value="1"/>
</dbReference>
<dbReference type="GO" id="GO:0046872">
    <property type="term" value="F:metal ion binding"/>
    <property type="evidence" value="ECO:0007669"/>
    <property type="project" value="UniProtKB-KW"/>
</dbReference>
<gene>
    <name evidence="3" type="ORF">EGT67_11895</name>
</gene>
<dbReference type="AlphaFoldDB" id="A0A3S3AVJ3"/>
<evidence type="ECO:0000259" key="2">
    <source>
        <dbReference type="PROSITE" id="PS51471"/>
    </source>
</evidence>
<sequence length="276" mass="31198">MTSELAAVAFDATAIAEIIDLDRYPIDRLDSEEGRRLVERCQDDLRNHGACQLHGFIRPNAVEILVAEALEKAGNAYRTDDTHNVYFEEIPADAAADDPRVMLQHSSKLTIAWDEIAEESALRTVYNWDPLTDFIGQALEMPSFYRYDDALGACSVALFEQGDELGWHFDRSHFAVTLMLQPTDEGGEYEYFHMLRSPESENYDEVAERLNGSRAGVITLQNEPGTLSFFRGRYSMHRVTPVAGEQTRVNAVLAYSEKPDDKLNSITQKLFYGRTT</sequence>
<evidence type="ECO:0000313" key="3">
    <source>
        <dbReference type="EMBL" id="RVW09472.1"/>
    </source>
</evidence>
<keyword evidence="4" id="KW-1185">Reference proteome</keyword>
<dbReference type="PROSITE" id="PS51471">
    <property type="entry name" value="FE2OG_OXY"/>
    <property type="match status" value="1"/>
</dbReference>
<dbReference type="InterPro" id="IPR056470">
    <property type="entry name" value="BesD/HalB-like"/>
</dbReference>
<comment type="similarity">
    <text evidence="1">Belongs to the iron/ascorbate-dependent oxidoreductase family.</text>
</comment>
<keyword evidence="1" id="KW-0408">Iron</keyword>
<dbReference type="EMBL" id="RKLP01000005">
    <property type="protein sequence ID" value="RVW09472.1"/>
    <property type="molecule type" value="Genomic_DNA"/>
</dbReference>
<dbReference type="InterPro" id="IPR005123">
    <property type="entry name" value="Oxoglu/Fe-dep_dioxygenase_dom"/>
</dbReference>
<dbReference type="RefSeq" id="WP_127916278.1">
    <property type="nucleotide sequence ID" value="NZ_RKLP01000005.1"/>
</dbReference>
<feature type="domain" description="Fe2OG dioxygenase" evidence="2">
    <location>
        <begin position="146"/>
        <end position="257"/>
    </location>
</feature>
<comment type="caution">
    <text evidence="3">The sequence shown here is derived from an EMBL/GenBank/DDBJ whole genome shotgun (WGS) entry which is preliminary data.</text>
</comment>
<keyword evidence="1" id="KW-0479">Metal-binding</keyword>
<dbReference type="Pfam" id="PF23169">
    <property type="entry name" value="HalD"/>
    <property type="match status" value="1"/>
</dbReference>
<dbReference type="Gene3D" id="2.60.120.620">
    <property type="entry name" value="q2cbj1_9rhob like domain"/>
    <property type="match status" value="1"/>
</dbReference>
<dbReference type="OrthoDB" id="9798229at2"/>
<protein>
    <recommendedName>
        <fullName evidence="2">Fe2OG dioxygenase domain-containing protein</fullName>
    </recommendedName>
</protein>
<dbReference type="Proteomes" id="UP000286208">
    <property type="component" value="Unassembled WGS sequence"/>
</dbReference>
<name>A0A3S3AVJ3_9NOCA</name>
<evidence type="ECO:0000313" key="4">
    <source>
        <dbReference type="Proteomes" id="UP000286208"/>
    </source>
</evidence>
<organism evidence="3 4">
    <name type="scientific">Prescottella agglutinans</name>
    <dbReference type="NCBI Taxonomy" id="1644129"/>
    <lineage>
        <taxon>Bacteria</taxon>
        <taxon>Bacillati</taxon>
        <taxon>Actinomycetota</taxon>
        <taxon>Actinomycetes</taxon>
        <taxon>Mycobacteriales</taxon>
        <taxon>Nocardiaceae</taxon>
        <taxon>Prescottella</taxon>
    </lineage>
</organism>